<evidence type="ECO:0000313" key="3">
    <source>
        <dbReference type="Proteomes" id="UP000704712"/>
    </source>
</evidence>
<dbReference type="Proteomes" id="UP000704712">
    <property type="component" value="Unassembled WGS sequence"/>
</dbReference>
<feature type="compositionally biased region" description="Basic and acidic residues" evidence="1">
    <location>
        <begin position="137"/>
        <end position="151"/>
    </location>
</feature>
<sequence>MVVTTAGDDGQRAGAEAAATEMTVSWEPPMRGEALAEREVRGRGDTRPAVVTAPPLTRAAKRRLEATQSAAAGKQLVKRWASTGSSCKDGSEPAASQKDDGRAQEVAAKTAVNPPRAKPKDDGRAPEVAAKTAVNPERADLKDDGRARKVAAETAVKPARAKPKDDGRAQEVAAKTAVNPPRAKPKDDGRAQEVAAKTAVNPPQPT</sequence>
<dbReference type="EMBL" id="JAACNO010001078">
    <property type="protein sequence ID" value="KAF4143163.1"/>
    <property type="molecule type" value="Genomic_DNA"/>
</dbReference>
<organism evidence="2 3">
    <name type="scientific">Phytophthora infestans</name>
    <name type="common">Potato late blight agent</name>
    <name type="synonym">Botrytis infestans</name>
    <dbReference type="NCBI Taxonomy" id="4787"/>
    <lineage>
        <taxon>Eukaryota</taxon>
        <taxon>Sar</taxon>
        <taxon>Stramenopiles</taxon>
        <taxon>Oomycota</taxon>
        <taxon>Peronosporomycetes</taxon>
        <taxon>Peronosporales</taxon>
        <taxon>Peronosporaceae</taxon>
        <taxon>Phytophthora</taxon>
    </lineage>
</organism>
<comment type="caution">
    <text evidence="2">The sequence shown here is derived from an EMBL/GenBank/DDBJ whole genome shotgun (WGS) entry which is preliminary data.</text>
</comment>
<proteinExistence type="predicted"/>
<feature type="compositionally biased region" description="Basic and acidic residues" evidence="1">
    <location>
        <begin position="34"/>
        <end position="46"/>
    </location>
</feature>
<gene>
    <name evidence="2" type="ORF">GN958_ATG07646</name>
</gene>
<reference evidence="2" key="1">
    <citation type="submission" date="2020-03" db="EMBL/GenBank/DDBJ databases">
        <title>Hybrid Assembly of Korean Phytophthora infestans isolates.</title>
        <authorList>
            <person name="Prokchorchik M."/>
            <person name="Lee Y."/>
            <person name="Seo J."/>
            <person name="Cho J.-H."/>
            <person name="Park Y.-E."/>
            <person name="Jang D.-C."/>
            <person name="Im J.-S."/>
            <person name="Choi J.-G."/>
            <person name="Park H.-J."/>
            <person name="Lee G.-B."/>
            <person name="Lee Y.-G."/>
            <person name="Hong S.-Y."/>
            <person name="Cho K."/>
            <person name="Sohn K.H."/>
        </authorList>
    </citation>
    <scope>NUCLEOTIDE SEQUENCE</scope>
    <source>
        <strain evidence="2">KR_2_A2</strain>
    </source>
</reference>
<evidence type="ECO:0000256" key="1">
    <source>
        <dbReference type="SAM" id="MobiDB-lite"/>
    </source>
</evidence>
<evidence type="ECO:0000313" key="2">
    <source>
        <dbReference type="EMBL" id="KAF4143163.1"/>
    </source>
</evidence>
<protein>
    <submittedName>
        <fullName evidence="2">Uncharacterized protein</fullName>
    </submittedName>
</protein>
<name>A0A8S9URS7_PHYIN</name>
<feature type="region of interest" description="Disordered" evidence="1">
    <location>
        <begin position="1"/>
        <end position="206"/>
    </location>
</feature>
<dbReference type="AlphaFoldDB" id="A0A8S9URS7"/>
<accession>A0A8S9URS7</accession>